<dbReference type="EMBL" id="BMJY01000001">
    <property type="protein sequence ID" value="GGH34238.1"/>
    <property type="molecule type" value="Genomic_DNA"/>
</dbReference>
<dbReference type="RefSeq" id="WP_229662990.1">
    <property type="nucleotide sequence ID" value="NZ_BMJY01000001.1"/>
</dbReference>
<proteinExistence type="predicted"/>
<sequence length="97" mass="10083">MGLSDLGDAVTWGEAKLLIEEAAADPSTAFGAELAGWAYPASMPALLGLIAQIGDAKASKRVMPWAMENPRRPKETATPDEVAAAEAELEAGIVFAN</sequence>
<gene>
    <name evidence="1" type="ORF">GCM10010921_01790</name>
</gene>
<name>A0A917MMC7_9MICO</name>
<comment type="caution">
    <text evidence="1">The sequence shown here is derived from an EMBL/GenBank/DDBJ whole genome shotgun (WGS) entry which is preliminary data.</text>
</comment>
<accession>A0A917MMC7</accession>
<dbReference type="Proteomes" id="UP000657592">
    <property type="component" value="Unassembled WGS sequence"/>
</dbReference>
<organism evidence="1 2">
    <name type="scientific">Microbacterium album</name>
    <dbReference type="NCBI Taxonomy" id="2053191"/>
    <lineage>
        <taxon>Bacteria</taxon>
        <taxon>Bacillati</taxon>
        <taxon>Actinomycetota</taxon>
        <taxon>Actinomycetes</taxon>
        <taxon>Micrococcales</taxon>
        <taxon>Microbacteriaceae</taxon>
        <taxon>Microbacterium</taxon>
    </lineage>
</organism>
<protein>
    <submittedName>
        <fullName evidence="1">Uncharacterized protein</fullName>
    </submittedName>
</protein>
<evidence type="ECO:0000313" key="1">
    <source>
        <dbReference type="EMBL" id="GGH34238.1"/>
    </source>
</evidence>
<dbReference type="AlphaFoldDB" id="A0A917MMC7"/>
<reference evidence="1" key="2">
    <citation type="submission" date="2020-09" db="EMBL/GenBank/DDBJ databases">
        <authorList>
            <person name="Sun Q."/>
            <person name="Zhou Y."/>
        </authorList>
    </citation>
    <scope>NUCLEOTIDE SEQUENCE</scope>
    <source>
        <strain evidence="1">CGMCC 1.15794</strain>
    </source>
</reference>
<reference evidence="1" key="1">
    <citation type="journal article" date="2014" name="Int. J. Syst. Evol. Microbiol.">
        <title>Complete genome sequence of Corynebacterium casei LMG S-19264T (=DSM 44701T), isolated from a smear-ripened cheese.</title>
        <authorList>
            <consortium name="US DOE Joint Genome Institute (JGI-PGF)"/>
            <person name="Walter F."/>
            <person name="Albersmeier A."/>
            <person name="Kalinowski J."/>
            <person name="Ruckert C."/>
        </authorList>
    </citation>
    <scope>NUCLEOTIDE SEQUENCE</scope>
    <source>
        <strain evidence="1">CGMCC 1.15794</strain>
    </source>
</reference>
<evidence type="ECO:0000313" key="2">
    <source>
        <dbReference type="Proteomes" id="UP000657592"/>
    </source>
</evidence>
<keyword evidence="2" id="KW-1185">Reference proteome</keyword>